<evidence type="ECO:0000256" key="1">
    <source>
        <dbReference type="SAM" id="MobiDB-lite"/>
    </source>
</evidence>
<sequence>MGAVVMAVGATVMLAGCGSNSSSGQPTPSNSQAVTTTAAAASTSAGGTNTAPEGENPDVEGRNPNAGGENPNSGGENTTAAPAPAQQSTTPAPAVLWDPCGIPNADIAKLEYSPDGKTTASVSDGSGEKSCRWPSRTGKSEMTIVSTRQTVQDFMQSGRYVGFQPLSVGDRAAYQYRAAQDTNNIGCYIGVTVPGGLVAFVTRNLQPDAGQEPCAAARRISSVLVEYLP</sequence>
<gene>
    <name evidence="2" type="ORF">KV110_08255</name>
</gene>
<dbReference type="Proteomes" id="UP000694257">
    <property type="component" value="Chromosome"/>
</dbReference>
<dbReference type="InterPro" id="IPR024520">
    <property type="entry name" value="DUF3558"/>
</dbReference>
<organism evidence="2 3">
    <name type="scientific">Nocardia iowensis</name>
    <dbReference type="NCBI Taxonomy" id="204891"/>
    <lineage>
        <taxon>Bacteria</taxon>
        <taxon>Bacillati</taxon>
        <taxon>Actinomycetota</taxon>
        <taxon>Actinomycetes</taxon>
        <taxon>Mycobacteriales</taxon>
        <taxon>Nocardiaceae</taxon>
        <taxon>Nocardia</taxon>
    </lineage>
</organism>
<accession>A0ABX8RTX1</accession>
<feature type="compositionally biased region" description="Polar residues" evidence="1">
    <location>
        <begin position="19"/>
        <end position="34"/>
    </location>
</feature>
<feature type="region of interest" description="Disordered" evidence="1">
    <location>
        <begin position="116"/>
        <end position="137"/>
    </location>
</feature>
<dbReference type="EMBL" id="CP078145">
    <property type="protein sequence ID" value="QXN93085.1"/>
    <property type="molecule type" value="Genomic_DNA"/>
</dbReference>
<feature type="compositionally biased region" description="Low complexity" evidence="1">
    <location>
        <begin position="78"/>
        <end position="91"/>
    </location>
</feature>
<evidence type="ECO:0000313" key="2">
    <source>
        <dbReference type="EMBL" id="QXN93085.1"/>
    </source>
</evidence>
<feature type="compositionally biased region" description="Low complexity" evidence="1">
    <location>
        <begin position="35"/>
        <end position="51"/>
    </location>
</feature>
<proteinExistence type="predicted"/>
<protein>
    <submittedName>
        <fullName evidence="2">DUF3558 domain-containing protein</fullName>
    </submittedName>
</protein>
<evidence type="ECO:0000313" key="3">
    <source>
        <dbReference type="Proteomes" id="UP000694257"/>
    </source>
</evidence>
<keyword evidence="3" id="KW-1185">Reference proteome</keyword>
<dbReference type="Pfam" id="PF12079">
    <property type="entry name" value="DUF3558"/>
    <property type="match status" value="1"/>
</dbReference>
<feature type="region of interest" description="Disordered" evidence="1">
    <location>
        <begin position="19"/>
        <end position="91"/>
    </location>
</feature>
<name>A0ABX8RTX1_NOCIO</name>
<reference evidence="2 3" key="1">
    <citation type="submission" date="2021-07" db="EMBL/GenBank/DDBJ databases">
        <title>Whole Genome Sequence of Nocardia Iowensis.</title>
        <authorList>
            <person name="Lamm A."/>
            <person name="Collins-Fairclough A.M."/>
            <person name="Bunk B."/>
            <person name="Sproer C."/>
        </authorList>
    </citation>
    <scope>NUCLEOTIDE SEQUENCE [LARGE SCALE GENOMIC DNA]</scope>
    <source>
        <strain evidence="2 3">NRRL 5646</strain>
    </source>
</reference>
<dbReference type="RefSeq" id="WP_218474836.1">
    <property type="nucleotide sequence ID" value="NZ_BAABJN010000001.1"/>
</dbReference>